<sequence length="234" mass="25114">MVPILVLLILIIAVIILIRCIPSVRTKTPPTPIAPLVNEIEDYASIKLSPTDTPTTLAPPLPRSPCPQKQNQSFPMNLEANNHTDCGGEDPTYHVLEGPPATTQGSDGNPYSLDPIDSTEIFGEPRIDYTREDGHQLPSGAVGGFAIGGQERVYFELEGPGNSSLIKNRAMNARNPTYESVKSTYWNEGLGPDQPKLHALIASSEDQPRVSSHSEAVVNESSMAGGPTSTSETV</sequence>
<gene>
    <name evidence="3" type="ORF">GBAR_LOCUS4366</name>
</gene>
<feature type="compositionally biased region" description="Polar residues" evidence="1">
    <location>
        <begin position="209"/>
        <end position="234"/>
    </location>
</feature>
<keyword evidence="4" id="KW-1185">Reference proteome</keyword>
<proteinExistence type="predicted"/>
<feature type="signal peptide" evidence="2">
    <location>
        <begin position="1"/>
        <end position="26"/>
    </location>
</feature>
<evidence type="ECO:0000313" key="4">
    <source>
        <dbReference type="Proteomes" id="UP001174909"/>
    </source>
</evidence>
<evidence type="ECO:0000313" key="3">
    <source>
        <dbReference type="EMBL" id="CAI8005709.1"/>
    </source>
</evidence>
<dbReference type="Proteomes" id="UP001174909">
    <property type="component" value="Unassembled WGS sequence"/>
</dbReference>
<comment type="caution">
    <text evidence="3">The sequence shown here is derived from an EMBL/GenBank/DDBJ whole genome shotgun (WGS) entry which is preliminary data.</text>
</comment>
<organism evidence="3 4">
    <name type="scientific">Geodia barretti</name>
    <name type="common">Barrett's horny sponge</name>
    <dbReference type="NCBI Taxonomy" id="519541"/>
    <lineage>
        <taxon>Eukaryota</taxon>
        <taxon>Metazoa</taxon>
        <taxon>Porifera</taxon>
        <taxon>Demospongiae</taxon>
        <taxon>Heteroscleromorpha</taxon>
        <taxon>Tetractinellida</taxon>
        <taxon>Astrophorina</taxon>
        <taxon>Geodiidae</taxon>
        <taxon>Geodia</taxon>
    </lineage>
</organism>
<feature type="region of interest" description="Disordered" evidence="1">
    <location>
        <begin position="203"/>
        <end position="234"/>
    </location>
</feature>
<protein>
    <submittedName>
        <fullName evidence="3">Uncharacterized protein</fullName>
    </submittedName>
</protein>
<evidence type="ECO:0000256" key="1">
    <source>
        <dbReference type="SAM" id="MobiDB-lite"/>
    </source>
</evidence>
<dbReference type="EMBL" id="CASHTH010000629">
    <property type="protein sequence ID" value="CAI8005709.1"/>
    <property type="molecule type" value="Genomic_DNA"/>
</dbReference>
<reference evidence="3" key="1">
    <citation type="submission" date="2023-03" db="EMBL/GenBank/DDBJ databases">
        <authorList>
            <person name="Steffen K."/>
            <person name="Cardenas P."/>
        </authorList>
    </citation>
    <scope>NUCLEOTIDE SEQUENCE</scope>
</reference>
<feature type="chain" id="PRO_5041316279" evidence="2">
    <location>
        <begin position="27"/>
        <end position="234"/>
    </location>
</feature>
<keyword evidence="2" id="KW-0732">Signal</keyword>
<name>A0AA35W325_GEOBA</name>
<dbReference type="AlphaFoldDB" id="A0AA35W325"/>
<evidence type="ECO:0000256" key="2">
    <source>
        <dbReference type="SAM" id="SignalP"/>
    </source>
</evidence>
<accession>A0AA35W325</accession>